<feature type="compositionally biased region" description="Low complexity" evidence="1">
    <location>
        <begin position="28"/>
        <end position="40"/>
    </location>
</feature>
<protein>
    <submittedName>
        <fullName evidence="2">Uncharacterized protein</fullName>
    </submittedName>
</protein>
<sequence>MESRSTAHPTQRAGIQDRWRALSPLQGAPRRAVRSTSASSVPAPQFFTAVASGGSAAAIQLGRRLPPSRRSDTSQTPTSGARLRSLFGLTGSSGSERLGLESRASAPPRQPGPGCHFVLAGRGYGTGTGAILGHLFTSAWSLRGRESTGALETAPLAQQTAA</sequence>
<proteinExistence type="predicted"/>
<feature type="region of interest" description="Disordered" evidence="1">
    <location>
        <begin position="1"/>
        <end position="40"/>
    </location>
</feature>
<name>A0AAV7RH17_PLEWA</name>
<gene>
    <name evidence="2" type="ORF">NDU88_004491</name>
</gene>
<accession>A0AAV7RH17</accession>
<keyword evidence="3" id="KW-1185">Reference proteome</keyword>
<dbReference type="EMBL" id="JANPWB010000009">
    <property type="protein sequence ID" value="KAJ1151711.1"/>
    <property type="molecule type" value="Genomic_DNA"/>
</dbReference>
<evidence type="ECO:0000256" key="1">
    <source>
        <dbReference type="SAM" id="MobiDB-lite"/>
    </source>
</evidence>
<evidence type="ECO:0000313" key="2">
    <source>
        <dbReference type="EMBL" id="KAJ1151711.1"/>
    </source>
</evidence>
<evidence type="ECO:0000313" key="3">
    <source>
        <dbReference type="Proteomes" id="UP001066276"/>
    </source>
</evidence>
<feature type="region of interest" description="Disordered" evidence="1">
    <location>
        <begin position="62"/>
        <end position="113"/>
    </location>
</feature>
<reference evidence="2" key="1">
    <citation type="journal article" date="2022" name="bioRxiv">
        <title>Sequencing and chromosome-scale assembly of the giantPleurodeles waltlgenome.</title>
        <authorList>
            <person name="Brown T."/>
            <person name="Elewa A."/>
            <person name="Iarovenko S."/>
            <person name="Subramanian E."/>
            <person name="Araus A.J."/>
            <person name="Petzold A."/>
            <person name="Susuki M."/>
            <person name="Suzuki K.-i.T."/>
            <person name="Hayashi T."/>
            <person name="Toyoda A."/>
            <person name="Oliveira C."/>
            <person name="Osipova E."/>
            <person name="Leigh N.D."/>
            <person name="Simon A."/>
            <person name="Yun M.H."/>
        </authorList>
    </citation>
    <scope>NUCLEOTIDE SEQUENCE</scope>
    <source>
        <strain evidence="2">20211129_DDA</strain>
        <tissue evidence="2">Liver</tissue>
    </source>
</reference>
<organism evidence="2 3">
    <name type="scientific">Pleurodeles waltl</name>
    <name type="common">Iberian ribbed newt</name>
    <dbReference type="NCBI Taxonomy" id="8319"/>
    <lineage>
        <taxon>Eukaryota</taxon>
        <taxon>Metazoa</taxon>
        <taxon>Chordata</taxon>
        <taxon>Craniata</taxon>
        <taxon>Vertebrata</taxon>
        <taxon>Euteleostomi</taxon>
        <taxon>Amphibia</taxon>
        <taxon>Batrachia</taxon>
        <taxon>Caudata</taxon>
        <taxon>Salamandroidea</taxon>
        <taxon>Salamandridae</taxon>
        <taxon>Pleurodelinae</taxon>
        <taxon>Pleurodeles</taxon>
    </lineage>
</organism>
<dbReference type="Proteomes" id="UP001066276">
    <property type="component" value="Chromosome 5"/>
</dbReference>
<dbReference type="AlphaFoldDB" id="A0AAV7RH17"/>
<feature type="compositionally biased region" description="Low complexity" evidence="1">
    <location>
        <begin position="88"/>
        <end position="103"/>
    </location>
</feature>
<comment type="caution">
    <text evidence="2">The sequence shown here is derived from an EMBL/GenBank/DDBJ whole genome shotgun (WGS) entry which is preliminary data.</text>
</comment>